<dbReference type="InterPro" id="IPR035903">
    <property type="entry name" value="HesB-like_dom_sf"/>
</dbReference>
<accession>A0A1I2BBU0</accession>
<name>A0A1I2BBU0_9ACTN</name>
<dbReference type="SUPFAM" id="SSF89360">
    <property type="entry name" value="HesB-like domain"/>
    <property type="match status" value="1"/>
</dbReference>
<keyword evidence="2" id="KW-1185">Reference proteome</keyword>
<dbReference type="Proteomes" id="UP000198589">
    <property type="component" value="Unassembled WGS sequence"/>
</dbReference>
<dbReference type="AlphaFoldDB" id="A0A1I2BBU0"/>
<reference evidence="2" key="1">
    <citation type="submission" date="2016-10" db="EMBL/GenBank/DDBJ databases">
        <authorList>
            <person name="Varghese N."/>
            <person name="Submissions S."/>
        </authorList>
    </citation>
    <scope>NUCLEOTIDE SEQUENCE [LARGE SCALE GENOMIC DNA]</scope>
    <source>
        <strain evidence="2">DSM 46838</strain>
    </source>
</reference>
<proteinExistence type="predicted"/>
<evidence type="ECO:0000313" key="2">
    <source>
        <dbReference type="Proteomes" id="UP000198589"/>
    </source>
</evidence>
<dbReference type="EMBL" id="FOND01000004">
    <property type="protein sequence ID" value="SFE52763.1"/>
    <property type="molecule type" value="Genomic_DNA"/>
</dbReference>
<dbReference type="OrthoDB" id="4868950at2"/>
<sequence>MLTITPDAATAVRAIVEASEVPTEAGGLRIAKDAEQQALALSLAAVPAEDDTVVDAAGARVFLDQQAAQLLDDKVLAAGSDEQGRVQFGIGEAPTA</sequence>
<dbReference type="STRING" id="1798228.SAMN05216574_10494"/>
<dbReference type="Gene3D" id="2.60.300.12">
    <property type="entry name" value="HesB-like domain"/>
    <property type="match status" value="1"/>
</dbReference>
<organism evidence="1 2">
    <name type="scientific">Blastococcus tunisiensis</name>
    <dbReference type="NCBI Taxonomy" id="1798228"/>
    <lineage>
        <taxon>Bacteria</taxon>
        <taxon>Bacillati</taxon>
        <taxon>Actinomycetota</taxon>
        <taxon>Actinomycetes</taxon>
        <taxon>Geodermatophilales</taxon>
        <taxon>Geodermatophilaceae</taxon>
        <taxon>Blastococcus</taxon>
    </lineage>
</organism>
<protein>
    <submittedName>
        <fullName evidence="1">Fe-S cluster assembly iron-binding protein IscA</fullName>
    </submittedName>
</protein>
<gene>
    <name evidence="1" type="ORF">SAMN05216574_10494</name>
</gene>
<dbReference type="RefSeq" id="WP_092195997.1">
    <property type="nucleotide sequence ID" value="NZ_FOND01000004.1"/>
</dbReference>
<evidence type="ECO:0000313" key="1">
    <source>
        <dbReference type="EMBL" id="SFE52763.1"/>
    </source>
</evidence>